<comment type="similarity">
    <text evidence="2">Belongs to the SUA5 family.</text>
</comment>
<dbReference type="GO" id="GO:0005737">
    <property type="term" value="C:cytoplasm"/>
    <property type="evidence" value="ECO:0007669"/>
    <property type="project" value="UniProtKB-SubCell"/>
</dbReference>
<proteinExistence type="inferred from homology"/>
<evidence type="ECO:0000256" key="5">
    <source>
        <dbReference type="ARBA" id="ARBA00022679"/>
    </source>
</evidence>
<dbReference type="PROSITE" id="PS51163">
    <property type="entry name" value="YRDC"/>
    <property type="match status" value="1"/>
</dbReference>
<evidence type="ECO:0000256" key="11">
    <source>
        <dbReference type="ARBA" id="ARBA00048366"/>
    </source>
</evidence>
<comment type="subcellular location">
    <subcellularLocation>
        <location evidence="1">Cytoplasm</location>
    </subcellularLocation>
</comment>
<evidence type="ECO:0000256" key="3">
    <source>
        <dbReference type="ARBA" id="ARBA00012584"/>
    </source>
</evidence>
<keyword evidence="9" id="KW-0067">ATP-binding</keyword>
<evidence type="ECO:0000256" key="7">
    <source>
        <dbReference type="ARBA" id="ARBA00022695"/>
    </source>
</evidence>
<comment type="catalytic activity">
    <reaction evidence="11">
        <text>L-threonine + hydrogencarbonate + ATP = L-threonylcarbamoyladenylate + diphosphate + H2O</text>
        <dbReference type="Rhea" id="RHEA:36407"/>
        <dbReference type="ChEBI" id="CHEBI:15377"/>
        <dbReference type="ChEBI" id="CHEBI:17544"/>
        <dbReference type="ChEBI" id="CHEBI:30616"/>
        <dbReference type="ChEBI" id="CHEBI:33019"/>
        <dbReference type="ChEBI" id="CHEBI:57926"/>
        <dbReference type="ChEBI" id="CHEBI:73682"/>
        <dbReference type="EC" id="2.7.7.87"/>
    </reaction>
</comment>
<organism evidence="13 14">
    <name type="scientific">Candidatus Brevifilum fermentans</name>
    <dbReference type="NCBI Taxonomy" id="1986204"/>
    <lineage>
        <taxon>Bacteria</taxon>
        <taxon>Bacillati</taxon>
        <taxon>Chloroflexota</taxon>
        <taxon>Anaerolineae</taxon>
        <taxon>Anaerolineales</taxon>
        <taxon>Anaerolineaceae</taxon>
        <taxon>Candidatus Brevifilum</taxon>
    </lineage>
</organism>
<evidence type="ECO:0000313" key="13">
    <source>
        <dbReference type="EMBL" id="SMX54845.1"/>
    </source>
</evidence>
<dbReference type="OrthoDB" id="9814580at2"/>
<evidence type="ECO:0000256" key="10">
    <source>
        <dbReference type="ARBA" id="ARBA00029774"/>
    </source>
</evidence>
<dbReference type="EC" id="2.7.7.87" evidence="3"/>
<dbReference type="InterPro" id="IPR017945">
    <property type="entry name" value="DHBP_synth_RibB-like_a/b_dom"/>
</dbReference>
<keyword evidence="7 13" id="KW-0548">Nucleotidyltransferase</keyword>
<gene>
    <name evidence="13" type="ORF">CFX1CAM_1780</name>
</gene>
<keyword evidence="4" id="KW-0963">Cytoplasm</keyword>
<keyword evidence="8" id="KW-0547">Nucleotide-binding</keyword>
<dbReference type="GO" id="GO:0008033">
    <property type="term" value="P:tRNA processing"/>
    <property type="evidence" value="ECO:0007669"/>
    <property type="project" value="UniProtKB-KW"/>
</dbReference>
<accession>A0A1Y6K590</accession>
<feature type="domain" description="YrdC-like" evidence="12">
    <location>
        <begin position="12"/>
        <end position="196"/>
    </location>
</feature>
<evidence type="ECO:0000259" key="12">
    <source>
        <dbReference type="PROSITE" id="PS51163"/>
    </source>
</evidence>
<sequence>MIKTRILSINDPQAIPASKRIIQQGGLIAFPTDTIYGVACDVFNPQAIEAIYAAKGRPVEKALPVLIGDYHQLAELILNPDRRLERITAAFWPGPLTLVLRKNHKIPHQLSADVTIGVRMPNLDFTLTLLRETGPLATTSANRFRGPNPVDANDVIAQLGGRIDLLIDGGVTPGQTASTVADLTGRDIRILRPGPISLADLQSVAIDE</sequence>
<evidence type="ECO:0000256" key="2">
    <source>
        <dbReference type="ARBA" id="ARBA00007663"/>
    </source>
</evidence>
<evidence type="ECO:0000256" key="8">
    <source>
        <dbReference type="ARBA" id="ARBA00022741"/>
    </source>
</evidence>
<reference evidence="14" key="1">
    <citation type="submission" date="2017-05" db="EMBL/GenBank/DDBJ databases">
        <authorList>
            <person name="Kirkegaard R."/>
            <person name="Mcilroy J S."/>
        </authorList>
    </citation>
    <scope>NUCLEOTIDE SEQUENCE [LARGE SCALE GENOMIC DNA]</scope>
</reference>
<dbReference type="KEGG" id="abat:CFX1CAM_1780"/>
<dbReference type="EMBL" id="LT859958">
    <property type="protein sequence ID" value="SMX54845.1"/>
    <property type="molecule type" value="Genomic_DNA"/>
</dbReference>
<dbReference type="PANTHER" id="PTHR17490">
    <property type="entry name" value="SUA5"/>
    <property type="match status" value="1"/>
</dbReference>
<dbReference type="GO" id="GO:0006450">
    <property type="term" value="P:regulation of translational fidelity"/>
    <property type="evidence" value="ECO:0007669"/>
    <property type="project" value="TreeGrafter"/>
</dbReference>
<dbReference type="InterPro" id="IPR050156">
    <property type="entry name" value="TC-AMP_synthase_SUA5"/>
</dbReference>
<dbReference type="Gene3D" id="3.90.870.10">
    <property type="entry name" value="DHBP synthase"/>
    <property type="match status" value="1"/>
</dbReference>
<keyword evidence="6" id="KW-0819">tRNA processing</keyword>
<dbReference type="AlphaFoldDB" id="A0A1Y6K590"/>
<protein>
    <recommendedName>
        <fullName evidence="10">L-threonylcarbamoyladenylate synthase</fullName>
        <ecNumber evidence="3">2.7.7.87</ecNumber>
    </recommendedName>
    <alternativeName>
        <fullName evidence="10">L-threonylcarbamoyladenylate synthase</fullName>
    </alternativeName>
</protein>
<dbReference type="NCBIfam" id="TIGR00057">
    <property type="entry name" value="L-threonylcarbamoyladenylate synthase"/>
    <property type="match status" value="1"/>
</dbReference>
<evidence type="ECO:0000256" key="9">
    <source>
        <dbReference type="ARBA" id="ARBA00022840"/>
    </source>
</evidence>
<keyword evidence="5 13" id="KW-0808">Transferase</keyword>
<dbReference type="RefSeq" id="WP_087862654.1">
    <property type="nucleotide sequence ID" value="NZ_LT859958.1"/>
</dbReference>
<dbReference type="SUPFAM" id="SSF55821">
    <property type="entry name" value="YrdC/RibB"/>
    <property type="match status" value="1"/>
</dbReference>
<evidence type="ECO:0000313" key="14">
    <source>
        <dbReference type="Proteomes" id="UP000195514"/>
    </source>
</evidence>
<dbReference type="Pfam" id="PF01300">
    <property type="entry name" value="Sua5_yciO_yrdC"/>
    <property type="match status" value="1"/>
</dbReference>
<dbReference type="Proteomes" id="UP000195514">
    <property type="component" value="Chromosome I"/>
</dbReference>
<evidence type="ECO:0000256" key="6">
    <source>
        <dbReference type="ARBA" id="ARBA00022694"/>
    </source>
</evidence>
<dbReference type="PANTHER" id="PTHR17490:SF16">
    <property type="entry name" value="THREONYLCARBAMOYL-AMP SYNTHASE"/>
    <property type="match status" value="1"/>
</dbReference>
<dbReference type="GO" id="GO:0000049">
    <property type="term" value="F:tRNA binding"/>
    <property type="evidence" value="ECO:0007669"/>
    <property type="project" value="TreeGrafter"/>
</dbReference>
<keyword evidence="14" id="KW-1185">Reference proteome</keyword>
<dbReference type="GO" id="GO:0005524">
    <property type="term" value="F:ATP binding"/>
    <property type="evidence" value="ECO:0007669"/>
    <property type="project" value="UniProtKB-KW"/>
</dbReference>
<evidence type="ECO:0000256" key="1">
    <source>
        <dbReference type="ARBA" id="ARBA00004496"/>
    </source>
</evidence>
<dbReference type="GO" id="GO:0003725">
    <property type="term" value="F:double-stranded RNA binding"/>
    <property type="evidence" value="ECO:0007669"/>
    <property type="project" value="InterPro"/>
</dbReference>
<name>A0A1Y6K590_9CHLR</name>
<evidence type="ECO:0000256" key="4">
    <source>
        <dbReference type="ARBA" id="ARBA00022490"/>
    </source>
</evidence>
<dbReference type="GO" id="GO:0061710">
    <property type="term" value="F:L-threonylcarbamoyladenylate synthase"/>
    <property type="evidence" value="ECO:0007669"/>
    <property type="project" value="UniProtKB-EC"/>
</dbReference>
<dbReference type="InterPro" id="IPR006070">
    <property type="entry name" value="Sua5-like_dom"/>
</dbReference>